<evidence type="ECO:0000313" key="9">
    <source>
        <dbReference type="Proteomes" id="UP000184608"/>
    </source>
</evidence>
<evidence type="ECO:0000259" key="7">
    <source>
        <dbReference type="Pfam" id="PF00482"/>
    </source>
</evidence>
<keyword evidence="4 6" id="KW-1133">Transmembrane helix</keyword>
<gene>
    <name evidence="8" type="ORF">VA7868_02703</name>
</gene>
<evidence type="ECO:0000256" key="5">
    <source>
        <dbReference type="ARBA" id="ARBA00023136"/>
    </source>
</evidence>
<dbReference type="PANTHER" id="PTHR35007">
    <property type="entry name" value="INTEGRAL MEMBRANE PROTEIN-RELATED"/>
    <property type="match status" value="1"/>
</dbReference>
<dbReference type="AlphaFoldDB" id="A0A1M5ZG70"/>
<feature type="transmembrane region" description="Helical" evidence="6">
    <location>
        <begin position="20"/>
        <end position="41"/>
    </location>
</feature>
<organism evidence="8 9">
    <name type="scientific">Vibrio aerogenes CECT 7868</name>
    <dbReference type="NCBI Taxonomy" id="1216006"/>
    <lineage>
        <taxon>Bacteria</taxon>
        <taxon>Pseudomonadati</taxon>
        <taxon>Pseudomonadota</taxon>
        <taxon>Gammaproteobacteria</taxon>
        <taxon>Vibrionales</taxon>
        <taxon>Vibrionaceae</taxon>
        <taxon>Vibrio</taxon>
    </lineage>
</organism>
<protein>
    <submittedName>
        <fullName evidence="8">Bacterial type II secretion system protein F domain protein</fullName>
    </submittedName>
</protein>
<dbReference type="PANTHER" id="PTHR35007:SF2">
    <property type="entry name" value="PILUS ASSEMBLE PROTEIN"/>
    <property type="match status" value="1"/>
</dbReference>
<evidence type="ECO:0000256" key="3">
    <source>
        <dbReference type="ARBA" id="ARBA00022692"/>
    </source>
</evidence>
<proteinExistence type="predicted"/>
<dbReference type="InterPro" id="IPR018076">
    <property type="entry name" value="T2SS_GspF_dom"/>
</dbReference>
<keyword evidence="5 6" id="KW-0472">Membrane</keyword>
<evidence type="ECO:0000256" key="1">
    <source>
        <dbReference type="ARBA" id="ARBA00004651"/>
    </source>
</evidence>
<sequence>MEFIDSFLELLSRINFNEELFILIVIFIAVTSFAVTVILVISGTKSKVKRQLEDIRKDMDSTLLRKKNKRFDTTLESIAPIVAPRSTKEQETTRHHLMHAGFHDANVLTMYYAIKIVCGLIGILAATGLYFFMPDMQHLFLMMIVLVAVGMYAPNVVLSKMVKKRQQKVRAGVPDALDLLVVCTESGLGFHAALKRVAGELMISHPEFADELDTVCVKISAGVEMVDAFEELVERTGVNEITGLVHMLAHASRIGGSLSQTLREYTEDYRDRRNQEIEEIAAKIPTKMIFPLLIFIWPCFFIVAIGPSILSLTASLGQG</sequence>
<keyword evidence="3 6" id="KW-0812">Transmembrane</keyword>
<evidence type="ECO:0000256" key="4">
    <source>
        <dbReference type="ARBA" id="ARBA00022989"/>
    </source>
</evidence>
<dbReference type="STRING" id="1216006.VA7868_02703"/>
<dbReference type="Proteomes" id="UP000184608">
    <property type="component" value="Unassembled WGS sequence"/>
</dbReference>
<dbReference type="GO" id="GO:0005886">
    <property type="term" value="C:plasma membrane"/>
    <property type="evidence" value="ECO:0007669"/>
    <property type="project" value="UniProtKB-SubCell"/>
</dbReference>
<dbReference type="Pfam" id="PF00482">
    <property type="entry name" value="T2SSF"/>
    <property type="match status" value="1"/>
</dbReference>
<dbReference type="OrthoDB" id="9810662at2"/>
<evidence type="ECO:0000256" key="2">
    <source>
        <dbReference type="ARBA" id="ARBA00022475"/>
    </source>
</evidence>
<keyword evidence="2" id="KW-1003">Cell membrane</keyword>
<comment type="subcellular location">
    <subcellularLocation>
        <location evidence="1">Cell membrane</location>
        <topology evidence="1">Multi-pass membrane protein</topology>
    </subcellularLocation>
</comment>
<feature type="transmembrane region" description="Helical" evidence="6">
    <location>
        <begin position="139"/>
        <end position="158"/>
    </location>
</feature>
<name>A0A1M5ZG70_9VIBR</name>
<dbReference type="EMBL" id="FQXZ01000029">
    <property type="protein sequence ID" value="SHI23237.1"/>
    <property type="molecule type" value="Genomic_DNA"/>
</dbReference>
<accession>A0A1M5ZG70</accession>
<keyword evidence="9" id="KW-1185">Reference proteome</keyword>
<feature type="domain" description="Type II secretion system protein GspF" evidence="7">
    <location>
        <begin position="177"/>
        <end position="304"/>
    </location>
</feature>
<evidence type="ECO:0000256" key="6">
    <source>
        <dbReference type="SAM" id="Phobius"/>
    </source>
</evidence>
<feature type="transmembrane region" description="Helical" evidence="6">
    <location>
        <begin position="112"/>
        <end position="133"/>
    </location>
</feature>
<evidence type="ECO:0000313" key="8">
    <source>
        <dbReference type="EMBL" id="SHI23237.1"/>
    </source>
</evidence>
<feature type="transmembrane region" description="Helical" evidence="6">
    <location>
        <begin position="289"/>
        <end position="310"/>
    </location>
</feature>
<reference evidence="8 9" key="1">
    <citation type="submission" date="2016-11" db="EMBL/GenBank/DDBJ databases">
        <authorList>
            <person name="Jaros S."/>
            <person name="Januszkiewicz K."/>
            <person name="Wedrychowicz H."/>
        </authorList>
    </citation>
    <scope>NUCLEOTIDE SEQUENCE [LARGE SCALE GENOMIC DNA]</scope>
    <source>
        <strain evidence="8 9">CECT 7868</strain>
    </source>
</reference>